<gene>
    <name evidence="2" type="ORF">LR48_Vigan11g113300</name>
</gene>
<name>A0A0L9VTL7_PHAAN</name>
<dbReference type="AlphaFoldDB" id="A0A0L9VTL7"/>
<feature type="compositionally biased region" description="Low complexity" evidence="1">
    <location>
        <begin position="1"/>
        <end position="20"/>
    </location>
</feature>
<evidence type="ECO:0000256" key="1">
    <source>
        <dbReference type="SAM" id="MobiDB-lite"/>
    </source>
</evidence>
<evidence type="ECO:0000313" key="3">
    <source>
        <dbReference type="Proteomes" id="UP000053144"/>
    </source>
</evidence>
<proteinExistence type="predicted"/>
<dbReference type="Proteomes" id="UP000053144">
    <property type="component" value="Chromosome 11"/>
</dbReference>
<feature type="region of interest" description="Disordered" evidence="1">
    <location>
        <begin position="1"/>
        <end position="24"/>
    </location>
</feature>
<reference evidence="3" key="1">
    <citation type="journal article" date="2015" name="Proc. Natl. Acad. Sci. U.S.A.">
        <title>Genome sequencing of adzuki bean (Vigna angularis) provides insight into high starch and low fat accumulation and domestication.</title>
        <authorList>
            <person name="Yang K."/>
            <person name="Tian Z."/>
            <person name="Chen C."/>
            <person name="Luo L."/>
            <person name="Zhao B."/>
            <person name="Wang Z."/>
            <person name="Yu L."/>
            <person name="Li Y."/>
            <person name="Sun Y."/>
            <person name="Li W."/>
            <person name="Chen Y."/>
            <person name="Li Y."/>
            <person name="Zhang Y."/>
            <person name="Ai D."/>
            <person name="Zhao J."/>
            <person name="Shang C."/>
            <person name="Ma Y."/>
            <person name="Wu B."/>
            <person name="Wang M."/>
            <person name="Gao L."/>
            <person name="Sun D."/>
            <person name="Zhang P."/>
            <person name="Guo F."/>
            <person name="Wang W."/>
            <person name="Li Y."/>
            <person name="Wang J."/>
            <person name="Varshney R.K."/>
            <person name="Wang J."/>
            <person name="Ling H.Q."/>
            <person name="Wan P."/>
        </authorList>
    </citation>
    <scope>NUCLEOTIDE SEQUENCE</scope>
    <source>
        <strain evidence="3">cv. Jingnong 6</strain>
    </source>
</reference>
<protein>
    <submittedName>
        <fullName evidence="2">Uncharacterized protein</fullName>
    </submittedName>
</protein>
<evidence type="ECO:0000313" key="2">
    <source>
        <dbReference type="EMBL" id="KOM58099.1"/>
    </source>
</evidence>
<dbReference type="EMBL" id="CM003381">
    <property type="protein sequence ID" value="KOM58099.1"/>
    <property type="molecule type" value="Genomic_DNA"/>
</dbReference>
<organism evidence="2 3">
    <name type="scientific">Phaseolus angularis</name>
    <name type="common">Azuki bean</name>
    <name type="synonym">Vigna angularis</name>
    <dbReference type="NCBI Taxonomy" id="3914"/>
    <lineage>
        <taxon>Eukaryota</taxon>
        <taxon>Viridiplantae</taxon>
        <taxon>Streptophyta</taxon>
        <taxon>Embryophyta</taxon>
        <taxon>Tracheophyta</taxon>
        <taxon>Spermatophyta</taxon>
        <taxon>Magnoliopsida</taxon>
        <taxon>eudicotyledons</taxon>
        <taxon>Gunneridae</taxon>
        <taxon>Pentapetalae</taxon>
        <taxon>rosids</taxon>
        <taxon>fabids</taxon>
        <taxon>Fabales</taxon>
        <taxon>Fabaceae</taxon>
        <taxon>Papilionoideae</taxon>
        <taxon>50 kb inversion clade</taxon>
        <taxon>NPAAA clade</taxon>
        <taxon>indigoferoid/millettioid clade</taxon>
        <taxon>Phaseoleae</taxon>
        <taxon>Vigna</taxon>
    </lineage>
</organism>
<sequence>MSIGSRQSSSNGGSHQGSASSKRDIVKAIKNSNINLMLLVERWIIEIRQGESKLMVTKTATTPLMVLVIPRRSKKIEP</sequence>
<accession>A0A0L9VTL7</accession>
<dbReference type="Gramene" id="KOM58099">
    <property type="protein sequence ID" value="KOM58099"/>
    <property type="gene ID" value="LR48_Vigan11g113300"/>
</dbReference>